<keyword evidence="10 12" id="KW-0456">Lyase</keyword>
<evidence type="ECO:0000256" key="12">
    <source>
        <dbReference type="HAMAP-Rule" id="MF_00133"/>
    </source>
</evidence>
<evidence type="ECO:0000313" key="14">
    <source>
        <dbReference type="EMBL" id="QHG08940.1"/>
    </source>
</evidence>
<comment type="similarity">
    <text evidence="4 12">Belongs to the TrpB family.</text>
</comment>
<dbReference type="Gene3D" id="3.40.50.1100">
    <property type="match status" value="2"/>
</dbReference>
<evidence type="ECO:0000256" key="2">
    <source>
        <dbReference type="ARBA" id="ARBA00002786"/>
    </source>
</evidence>
<organism evidence="14">
    <name type="scientific">Faucicola osloensis</name>
    <name type="common">Moraxella osloensis</name>
    <dbReference type="NCBI Taxonomy" id="34062"/>
    <lineage>
        <taxon>Bacteria</taxon>
        <taxon>Pseudomonadati</taxon>
        <taxon>Pseudomonadota</taxon>
        <taxon>Gammaproteobacteria</taxon>
        <taxon>Moraxellales</taxon>
        <taxon>Moraxellaceae</taxon>
        <taxon>Faucicola</taxon>
    </lineage>
</organism>
<dbReference type="Pfam" id="PF00291">
    <property type="entry name" value="PALP"/>
    <property type="match status" value="1"/>
</dbReference>
<dbReference type="InterPro" id="IPR006653">
    <property type="entry name" value="Trp_synth_b_CS"/>
</dbReference>
<feature type="domain" description="Tryptophan synthase beta chain-like PALP" evidence="13">
    <location>
        <begin position="66"/>
        <end position="391"/>
    </location>
</feature>
<protein>
    <recommendedName>
        <fullName evidence="12">Tryptophan synthase beta chain</fullName>
        <ecNumber evidence="12">4.2.1.20</ecNumber>
    </recommendedName>
</protein>
<accession>A0A6P1KDL1</accession>
<evidence type="ECO:0000256" key="10">
    <source>
        <dbReference type="ARBA" id="ARBA00023239"/>
    </source>
</evidence>
<dbReference type="PIRSF" id="PIRSF001413">
    <property type="entry name" value="Trp_syn_beta"/>
    <property type="match status" value="1"/>
</dbReference>
<dbReference type="FunFam" id="3.40.50.1100:FF:000001">
    <property type="entry name" value="Tryptophan synthase beta chain"/>
    <property type="match status" value="1"/>
</dbReference>
<dbReference type="AlphaFoldDB" id="A0A6P1KDL1"/>
<evidence type="ECO:0000256" key="3">
    <source>
        <dbReference type="ARBA" id="ARBA00004733"/>
    </source>
</evidence>
<proteinExistence type="inferred from homology"/>
<dbReference type="InterPro" id="IPR006654">
    <property type="entry name" value="Trp_synth_beta"/>
</dbReference>
<dbReference type="EMBL" id="CP047226">
    <property type="protein sequence ID" value="QHG08940.1"/>
    <property type="molecule type" value="Genomic_DNA"/>
</dbReference>
<evidence type="ECO:0000256" key="7">
    <source>
        <dbReference type="ARBA" id="ARBA00022822"/>
    </source>
</evidence>
<dbReference type="GO" id="GO:0005737">
    <property type="term" value="C:cytoplasm"/>
    <property type="evidence" value="ECO:0007669"/>
    <property type="project" value="TreeGrafter"/>
</dbReference>
<keyword evidence="7 12" id="KW-0822">Tryptophan biosynthesis</keyword>
<dbReference type="NCBIfam" id="TIGR00263">
    <property type="entry name" value="trpB"/>
    <property type="match status" value="1"/>
</dbReference>
<keyword evidence="6 12" id="KW-0028">Amino-acid biosynthesis</keyword>
<evidence type="ECO:0000256" key="4">
    <source>
        <dbReference type="ARBA" id="ARBA00009982"/>
    </source>
</evidence>
<dbReference type="SUPFAM" id="SSF53686">
    <property type="entry name" value="Tryptophan synthase beta subunit-like PLP-dependent enzymes"/>
    <property type="match status" value="1"/>
</dbReference>
<reference evidence="14" key="1">
    <citation type="journal article" date="2020" name="Microbiol. Resour. Announc.">
        <title>Complete Genome Sequence of Moraxella osloensis Strain YV1, Isolated from an Australian Wastewater Treatment Plant.</title>
        <authorList>
            <person name="Batinovic S."/>
            <person name="Rice D.T.F."/>
            <person name="Seviour R.J."/>
            <person name="Petrovski S."/>
        </authorList>
    </citation>
    <scope>NUCLEOTIDE SEQUENCE</scope>
    <source>
        <strain evidence="14">YV1</strain>
    </source>
</reference>
<keyword evidence="8 12" id="KW-0663">Pyridoxal phosphate</keyword>
<name>A0A6P1KDL1_FAUOS</name>
<comment type="pathway">
    <text evidence="3 12">Amino-acid biosynthesis; L-tryptophan biosynthesis; L-tryptophan from chorismate: step 5/5.</text>
</comment>
<dbReference type="InterPro" id="IPR036052">
    <property type="entry name" value="TrpB-like_PALP_sf"/>
</dbReference>
<dbReference type="PANTHER" id="PTHR48077">
    <property type="entry name" value="TRYPTOPHAN SYNTHASE-RELATED"/>
    <property type="match status" value="1"/>
</dbReference>
<comment type="cofactor">
    <cofactor evidence="1 12">
        <name>pyridoxal 5'-phosphate</name>
        <dbReference type="ChEBI" id="CHEBI:597326"/>
    </cofactor>
</comment>
<gene>
    <name evidence="12 14" type="primary">trpB</name>
    <name evidence="14" type="ORF">GSF12_02920</name>
</gene>
<evidence type="ECO:0000256" key="5">
    <source>
        <dbReference type="ARBA" id="ARBA00011270"/>
    </source>
</evidence>
<dbReference type="PANTHER" id="PTHR48077:SF3">
    <property type="entry name" value="TRYPTOPHAN SYNTHASE"/>
    <property type="match status" value="1"/>
</dbReference>
<dbReference type="EC" id="4.2.1.20" evidence="12"/>
<dbReference type="InterPro" id="IPR023026">
    <property type="entry name" value="Trp_synth_beta/beta-like"/>
</dbReference>
<feature type="modified residue" description="N6-(pyridoxal phosphate)lysine" evidence="12">
    <location>
        <position position="101"/>
    </location>
</feature>
<evidence type="ECO:0000256" key="6">
    <source>
        <dbReference type="ARBA" id="ARBA00022605"/>
    </source>
</evidence>
<dbReference type="CDD" id="cd06446">
    <property type="entry name" value="Trp-synth_B"/>
    <property type="match status" value="1"/>
</dbReference>
<dbReference type="FunFam" id="3.40.50.1100:FF:000004">
    <property type="entry name" value="Tryptophan synthase beta chain"/>
    <property type="match status" value="1"/>
</dbReference>
<keyword evidence="9 12" id="KW-0057">Aromatic amino acid biosynthesis</keyword>
<dbReference type="InterPro" id="IPR001926">
    <property type="entry name" value="TrpB-like_PALP"/>
</dbReference>
<evidence type="ECO:0000259" key="13">
    <source>
        <dbReference type="Pfam" id="PF00291"/>
    </source>
</evidence>
<evidence type="ECO:0000256" key="1">
    <source>
        <dbReference type="ARBA" id="ARBA00001933"/>
    </source>
</evidence>
<comment type="function">
    <text evidence="2 12">The beta subunit is responsible for the synthesis of L-tryptophan from indole and L-serine.</text>
</comment>
<sequence>MNIQNPTEVKDFNQYPDASGHFGIHGGRFVSETLMAALEQLEHIYNTAKADPEFWKAFQDDLVNYVGRPTPLYHAKRLSDDIGGAQIYLKREDLNHTGAHKVNNTIGQALLAKMVGKKRIIAETGAGQHGVATATIAARLGLECVVYMGADDVERQAMNVYRMRLLGAAVIPVTSGTRTLKDAMNEAMRDWVTNVDSTYYVIGTVAGPHPYPMLVRDFQAIIGKEAKLQHYQKTGKLPDALVACVGGGSNAIGLFYDFLNDKDVKMYGIEAGGDGVETGHHAAPLTVGRVGVLHGNRTYLMADDDGQILGTHSISAGLDYPGVGPEHSFLKDIDRVQYVPCTDEEAMVGFRECTQKEGIIPALESSHAIAYALKLAKTMSKDQSIIVNLSGRGDKDLHTVMKRDGIEI</sequence>
<evidence type="ECO:0000256" key="11">
    <source>
        <dbReference type="ARBA" id="ARBA00049047"/>
    </source>
</evidence>
<dbReference type="PROSITE" id="PS00168">
    <property type="entry name" value="TRP_SYNTHASE_BETA"/>
    <property type="match status" value="1"/>
</dbReference>
<dbReference type="HAMAP" id="MF_00133">
    <property type="entry name" value="Trp_synth_beta"/>
    <property type="match status" value="1"/>
</dbReference>
<evidence type="ECO:0000256" key="8">
    <source>
        <dbReference type="ARBA" id="ARBA00022898"/>
    </source>
</evidence>
<evidence type="ECO:0000256" key="9">
    <source>
        <dbReference type="ARBA" id="ARBA00023141"/>
    </source>
</evidence>
<comment type="catalytic activity">
    <reaction evidence="11 12">
        <text>(1S,2R)-1-C-(indol-3-yl)glycerol 3-phosphate + L-serine = D-glyceraldehyde 3-phosphate + L-tryptophan + H2O</text>
        <dbReference type="Rhea" id="RHEA:10532"/>
        <dbReference type="ChEBI" id="CHEBI:15377"/>
        <dbReference type="ChEBI" id="CHEBI:33384"/>
        <dbReference type="ChEBI" id="CHEBI:57912"/>
        <dbReference type="ChEBI" id="CHEBI:58866"/>
        <dbReference type="ChEBI" id="CHEBI:59776"/>
        <dbReference type="EC" id="4.2.1.20"/>
    </reaction>
</comment>
<dbReference type="GO" id="GO:0004834">
    <property type="term" value="F:tryptophan synthase activity"/>
    <property type="evidence" value="ECO:0007669"/>
    <property type="project" value="UniProtKB-UniRule"/>
</dbReference>
<comment type="subunit">
    <text evidence="5 12">Tetramer of two alpha and two beta chains.</text>
</comment>
<dbReference type="UniPathway" id="UPA00035">
    <property type="reaction ID" value="UER00044"/>
</dbReference>